<dbReference type="PROSITE" id="PS00661">
    <property type="entry name" value="FERM_2"/>
    <property type="match status" value="1"/>
</dbReference>
<dbReference type="Pfam" id="PF04382">
    <property type="entry name" value="SAB"/>
    <property type="match status" value="1"/>
</dbReference>
<feature type="compositionally biased region" description="Basic and acidic residues" evidence="17">
    <location>
        <begin position="8"/>
        <end position="17"/>
    </location>
</feature>
<evidence type="ECO:0000259" key="18">
    <source>
        <dbReference type="PROSITE" id="PS50057"/>
    </source>
</evidence>
<dbReference type="InterPro" id="IPR019749">
    <property type="entry name" value="Band_41_domain"/>
</dbReference>
<dbReference type="GO" id="GO:0005886">
    <property type="term" value="C:plasma membrane"/>
    <property type="evidence" value="ECO:0007669"/>
    <property type="project" value="TreeGrafter"/>
</dbReference>
<dbReference type="InterPro" id="IPR029071">
    <property type="entry name" value="Ubiquitin-like_domsf"/>
</dbReference>
<feature type="compositionally biased region" description="Low complexity" evidence="17">
    <location>
        <begin position="43"/>
        <end position="53"/>
    </location>
</feature>
<evidence type="ECO:0000256" key="12">
    <source>
        <dbReference type="ARBA" id="ARBA00023242"/>
    </source>
</evidence>
<dbReference type="Pfam" id="PF09380">
    <property type="entry name" value="FERM_C"/>
    <property type="match status" value="1"/>
</dbReference>
<evidence type="ECO:0000256" key="16">
    <source>
        <dbReference type="ARBA" id="ARBA00032586"/>
    </source>
</evidence>
<evidence type="ECO:0000256" key="3">
    <source>
        <dbReference type="ARBA" id="ARBA00004544"/>
    </source>
</evidence>
<dbReference type="GO" id="GO:0031032">
    <property type="term" value="P:actomyosin structure organization"/>
    <property type="evidence" value="ECO:0007669"/>
    <property type="project" value="TreeGrafter"/>
</dbReference>
<proteinExistence type="predicted"/>
<keyword evidence="5" id="KW-0963">Cytoplasm</keyword>
<accession>A0A484CR47</accession>
<sequence>MTTDEAESQQKKPRQQEEAGQDAGPPPSPEEQPFRPRNRNSAGRGLSRLFSSFLKRRSQCDSEAGDKDNKGEEEAKAPIADPEPELRTEGEAALDQHSVSSAELQAVQVEKKEAEEEEEEEEEGGKDQDNATEKGDEAALEKEAKEQEEEQECGGEREEEEGEKMAEDEAKTPRAPRQAKSIQITVALLDDTLYQCELDKHAKGQELFLKVCDHLNLLEKDYYGLVVTETATMKTWMDLTKEIRRQVRGANYNFTFNVKFYPPDPAQLSEDITRYYLCLQLRKDILQGRLPCSFVTLSLLGSYALQSELGEYDPEVHGSHYAKEMKMAQGQTKELEDKMMELHRTYRSMSPAQADLMFLENAKKLSMYGVDLHQAKDLDGVDIMLGVCSSGLMVYKDKLRINRFPWPKVLKVSYKRSSFFIKIRPSEVEQYESAIGFKLPNYKAAKKLWKVCVEHHTFFRLTSTEMVTTPRKFLALGSKFRYSGRTQAQSRQASSLIDRPAPLFQRSSSKRNSRSLDGAMASTPDNKSTRPVSAPVMCAVSPGEGSPLPLLPALPRSDHHDGSTAKGQRSADRKAAGKAEGQPAKHTKSHSPRPEATPDIKTVARRERRHSPSVTTANGKREKKSQKRAKKLEGETIYIRHSNLMLEDLDKTQTEIMRHHTSVSELKRSFMESVPEPRPSEWDKRLSTNSPFRTVSINGQLQPASPVLKTQTITISDVTNSLRGTVTYKDIPLVHTETKTITYESAQVSLPQPVDSPAERDSAVLLSAQTITSETVSTTTTTQITKTVKGGISETRIEKRIVITGDTEIDHDKALAQAIKEAKEQHPDMSVTKVVVHQETEISPE</sequence>
<keyword evidence="10" id="KW-0009">Actin-binding</keyword>
<dbReference type="InterPro" id="IPR014352">
    <property type="entry name" value="FERM/acyl-CoA-bd_prot_sf"/>
</dbReference>
<dbReference type="PANTHER" id="PTHR23280:SF12">
    <property type="entry name" value="PROTEIN 4.1"/>
    <property type="match status" value="1"/>
</dbReference>
<dbReference type="AlphaFoldDB" id="A0A484CR47"/>
<name>A0A484CR47_PERFV</name>
<dbReference type="GO" id="GO:0005938">
    <property type="term" value="C:cell cortex"/>
    <property type="evidence" value="ECO:0007669"/>
    <property type="project" value="UniProtKB-SubCell"/>
</dbReference>
<dbReference type="PROSITE" id="PS50057">
    <property type="entry name" value="FERM_3"/>
    <property type="match status" value="1"/>
</dbReference>
<dbReference type="PIRSF" id="PIRSF002304">
    <property type="entry name" value="Membrane_skeletal_4_1"/>
    <property type="match status" value="1"/>
</dbReference>
<evidence type="ECO:0000313" key="20">
    <source>
        <dbReference type="Proteomes" id="UP000295070"/>
    </source>
</evidence>
<feature type="domain" description="FERM" evidence="18">
    <location>
        <begin position="182"/>
        <end position="463"/>
    </location>
</feature>
<dbReference type="Gene3D" id="3.10.20.90">
    <property type="entry name" value="Phosphatidylinositol 3-kinase Catalytic Subunit, Chain A, domain 1"/>
    <property type="match status" value="1"/>
</dbReference>
<dbReference type="FunFam" id="3.10.20.90:FF:000002">
    <property type="entry name" value="Erythrocyte protein band 4.1-like 3"/>
    <property type="match status" value="1"/>
</dbReference>
<dbReference type="SUPFAM" id="SSF50729">
    <property type="entry name" value="PH domain-like"/>
    <property type="match status" value="1"/>
</dbReference>
<evidence type="ECO:0000256" key="2">
    <source>
        <dbReference type="ARBA" id="ARBA00004245"/>
    </source>
</evidence>
<dbReference type="GO" id="GO:0005856">
    <property type="term" value="C:cytoskeleton"/>
    <property type="evidence" value="ECO:0007669"/>
    <property type="project" value="UniProtKB-SubCell"/>
</dbReference>
<evidence type="ECO:0000256" key="10">
    <source>
        <dbReference type="ARBA" id="ARBA00023203"/>
    </source>
</evidence>
<dbReference type="Pfam" id="PF08736">
    <property type="entry name" value="FA"/>
    <property type="match status" value="1"/>
</dbReference>
<dbReference type="InterPro" id="IPR014847">
    <property type="entry name" value="FA"/>
</dbReference>
<evidence type="ECO:0000256" key="1">
    <source>
        <dbReference type="ARBA" id="ARBA00004123"/>
    </source>
</evidence>
<evidence type="ECO:0000313" key="19">
    <source>
        <dbReference type="EMBL" id="TDH04423.1"/>
    </source>
</evidence>
<evidence type="ECO:0000256" key="11">
    <source>
        <dbReference type="ARBA" id="ARBA00023212"/>
    </source>
</evidence>
<gene>
    <name evidence="19" type="ORF">EPR50_G00152380</name>
</gene>
<feature type="compositionally biased region" description="Acidic residues" evidence="17">
    <location>
        <begin position="115"/>
        <end position="124"/>
    </location>
</feature>
<dbReference type="InterPro" id="IPR000299">
    <property type="entry name" value="FERM_domain"/>
</dbReference>
<feature type="compositionally biased region" description="Basic and acidic residues" evidence="17">
    <location>
        <begin position="556"/>
        <end position="577"/>
    </location>
</feature>
<dbReference type="InterPro" id="IPR011993">
    <property type="entry name" value="PH-like_dom_sf"/>
</dbReference>
<feature type="compositionally biased region" description="Basic and acidic residues" evidence="17">
    <location>
        <begin position="125"/>
        <end position="145"/>
    </location>
</feature>
<keyword evidence="4" id="KW-0813">Transport</keyword>
<feature type="region of interest" description="Disordered" evidence="17">
    <location>
        <begin position="486"/>
        <end position="633"/>
    </location>
</feature>
<dbReference type="GO" id="GO:0051301">
    <property type="term" value="P:cell division"/>
    <property type="evidence" value="ECO:0007669"/>
    <property type="project" value="UniProtKB-KW"/>
</dbReference>
<keyword evidence="8" id="KW-0498">Mitosis</keyword>
<evidence type="ECO:0000256" key="13">
    <source>
        <dbReference type="ARBA" id="ARBA00023306"/>
    </source>
</evidence>
<feature type="compositionally biased region" description="Basic and acidic residues" evidence="17">
    <location>
        <begin position="163"/>
        <end position="172"/>
    </location>
</feature>
<protein>
    <recommendedName>
        <fullName evidence="14">Protein 4.1</fullName>
    </recommendedName>
    <alternativeName>
        <fullName evidence="15">Band 4.1</fullName>
    </alternativeName>
    <alternativeName>
        <fullName evidence="16">Erythrocyte membrane protein band 4.1</fullName>
    </alternativeName>
</protein>
<keyword evidence="12" id="KW-0539">Nucleus</keyword>
<evidence type="ECO:0000256" key="14">
    <source>
        <dbReference type="ARBA" id="ARBA00023658"/>
    </source>
</evidence>
<feature type="compositionally biased region" description="Basic and acidic residues" evidence="17">
    <location>
        <begin position="58"/>
        <end position="76"/>
    </location>
</feature>
<dbReference type="FunFam" id="1.20.80.10:FF:000001">
    <property type="entry name" value="Erythrocyte membrane protein band 4.1"/>
    <property type="match status" value="1"/>
</dbReference>
<evidence type="ECO:0000256" key="8">
    <source>
        <dbReference type="ARBA" id="ARBA00022776"/>
    </source>
</evidence>
<keyword evidence="6" id="KW-0597">Phosphoprotein</keyword>
<dbReference type="PANTHER" id="PTHR23280">
    <property type="entry name" value="4.1 G PROTEIN"/>
    <property type="match status" value="1"/>
</dbReference>
<evidence type="ECO:0000256" key="7">
    <source>
        <dbReference type="ARBA" id="ARBA00022618"/>
    </source>
</evidence>
<feature type="compositionally biased region" description="Basic residues" evidence="17">
    <location>
        <begin position="621"/>
        <end position="630"/>
    </location>
</feature>
<organism evidence="19 20">
    <name type="scientific">Perca flavescens</name>
    <name type="common">American yellow perch</name>
    <name type="synonym">Morone flavescens</name>
    <dbReference type="NCBI Taxonomy" id="8167"/>
    <lineage>
        <taxon>Eukaryota</taxon>
        <taxon>Metazoa</taxon>
        <taxon>Chordata</taxon>
        <taxon>Craniata</taxon>
        <taxon>Vertebrata</taxon>
        <taxon>Euteleostomi</taxon>
        <taxon>Actinopterygii</taxon>
        <taxon>Neopterygii</taxon>
        <taxon>Teleostei</taxon>
        <taxon>Neoteleostei</taxon>
        <taxon>Acanthomorphata</taxon>
        <taxon>Eupercaria</taxon>
        <taxon>Perciformes</taxon>
        <taxon>Percoidei</taxon>
        <taxon>Percidae</taxon>
        <taxon>Percinae</taxon>
        <taxon>Perca</taxon>
    </lineage>
</organism>
<dbReference type="InterPro" id="IPR018979">
    <property type="entry name" value="FERM_N"/>
</dbReference>
<dbReference type="SUPFAM" id="SSF54236">
    <property type="entry name" value="Ubiquitin-like"/>
    <property type="match status" value="1"/>
</dbReference>
<keyword evidence="9" id="KW-0112">Calmodulin-binding</keyword>
<evidence type="ECO:0000256" key="17">
    <source>
        <dbReference type="SAM" id="MobiDB-lite"/>
    </source>
</evidence>
<dbReference type="InterPro" id="IPR018980">
    <property type="entry name" value="FERM_PH-like_C"/>
</dbReference>
<feature type="compositionally biased region" description="Polar residues" evidence="17">
    <location>
        <begin position="486"/>
        <end position="495"/>
    </location>
</feature>
<dbReference type="SMART" id="SM00295">
    <property type="entry name" value="B41"/>
    <property type="match status" value="1"/>
</dbReference>
<dbReference type="Proteomes" id="UP000295070">
    <property type="component" value="Chromosome 14"/>
</dbReference>
<dbReference type="GO" id="GO:0005634">
    <property type="term" value="C:nucleus"/>
    <property type="evidence" value="ECO:0007669"/>
    <property type="project" value="UniProtKB-SubCell"/>
</dbReference>
<dbReference type="PRINTS" id="PR00661">
    <property type="entry name" value="ERMFAMILY"/>
</dbReference>
<evidence type="ECO:0000256" key="9">
    <source>
        <dbReference type="ARBA" id="ARBA00022860"/>
    </source>
</evidence>
<feature type="compositionally biased region" description="Acidic residues" evidence="17">
    <location>
        <begin position="146"/>
        <end position="162"/>
    </location>
</feature>
<evidence type="ECO:0000256" key="6">
    <source>
        <dbReference type="ARBA" id="ARBA00022553"/>
    </source>
</evidence>
<dbReference type="InterPro" id="IPR019748">
    <property type="entry name" value="FERM_central"/>
</dbReference>
<feature type="region of interest" description="Disordered" evidence="17">
    <location>
        <begin position="668"/>
        <end position="687"/>
    </location>
</feature>
<dbReference type="FunFam" id="2.30.29.30:FF:000001">
    <property type="entry name" value="Erythrocyte membrane protein band 4.1"/>
    <property type="match status" value="1"/>
</dbReference>
<evidence type="ECO:0000256" key="15">
    <source>
        <dbReference type="ARBA" id="ARBA00030419"/>
    </source>
</evidence>
<keyword evidence="20" id="KW-1185">Reference proteome</keyword>
<dbReference type="InterPro" id="IPR000798">
    <property type="entry name" value="Ez/rad/moesin-like"/>
</dbReference>
<keyword evidence="7" id="KW-0132">Cell division</keyword>
<dbReference type="Pfam" id="PF00373">
    <property type="entry name" value="FERM_M"/>
    <property type="match status" value="1"/>
</dbReference>
<dbReference type="Pfam" id="PF05902">
    <property type="entry name" value="4_1_CTD"/>
    <property type="match status" value="1"/>
</dbReference>
<dbReference type="CDD" id="cd14473">
    <property type="entry name" value="FERM_B-lobe"/>
    <property type="match status" value="1"/>
</dbReference>
<dbReference type="EMBL" id="SCKG01000014">
    <property type="protein sequence ID" value="TDH04423.1"/>
    <property type="molecule type" value="Genomic_DNA"/>
</dbReference>
<reference evidence="19 20" key="1">
    <citation type="submission" date="2019-01" db="EMBL/GenBank/DDBJ databases">
        <title>A chromosome-scale genome assembly of the yellow perch, Perca flavescens.</title>
        <authorList>
            <person name="Feron R."/>
            <person name="Morvezen R."/>
            <person name="Bestin A."/>
            <person name="Haffray P."/>
            <person name="Klopp C."/>
            <person name="Zahm M."/>
            <person name="Cabau C."/>
            <person name="Roques C."/>
            <person name="Donnadieu C."/>
            <person name="Bouchez O."/>
            <person name="Christie M."/>
            <person name="Larson W."/>
            <person name="Guiguen Y."/>
        </authorList>
    </citation>
    <scope>NUCLEOTIDE SEQUENCE [LARGE SCALE GENOMIC DNA]</scope>
    <source>
        <strain evidence="19">YP-PL-M2</strain>
        <tissue evidence="19">Blood</tissue>
    </source>
</reference>
<dbReference type="InterPro" id="IPR008379">
    <property type="entry name" value="Band_4.1_C"/>
</dbReference>
<comment type="subcellular location">
    <subcellularLocation>
        <location evidence="3">Cytoplasm</location>
        <location evidence="3">Cell cortex</location>
    </subcellularLocation>
    <subcellularLocation>
        <location evidence="2">Cytoplasm</location>
        <location evidence="2">Cytoskeleton</location>
    </subcellularLocation>
    <subcellularLocation>
        <location evidence="1">Nucleus</location>
    </subcellularLocation>
</comment>
<keyword evidence="13" id="KW-0131">Cell cycle</keyword>
<dbReference type="GO" id="GO:0005198">
    <property type="term" value="F:structural molecule activity"/>
    <property type="evidence" value="ECO:0007669"/>
    <property type="project" value="InterPro"/>
</dbReference>
<dbReference type="GO" id="GO:0003779">
    <property type="term" value="F:actin binding"/>
    <property type="evidence" value="ECO:0007669"/>
    <property type="project" value="UniProtKB-KW"/>
</dbReference>
<keyword evidence="11" id="KW-0206">Cytoskeleton</keyword>
<dbReference type="Gene3D" id="1.20.80.10">
    <property type="match status" value="1"/>
</dbReference>
<evidence type="ECO:0000256" key="5">
    <source>
        <dbReference type="ARBA" id="ARBA00022490"/>
    </source>
</evidence>
<dbReference type="Gene3D" id="2.30.29.30">
    <property type="entry name" value="Pleckstrin-homology domain (PH domain)/Phosphotyrosine-binding domain (PTB)"/>
    <property type="match status" value="1"/>
</dbReference>
<dbReference type="GO" id="GO:0030866">
    <property type="term" value="P:cortical actin cytoskeleton organization"/>
    <property type="evidence" value="ECO:0007669"/>
    <property type="project" value="InterPro"/>
</dbReference>
<feature type="region of interest" description="Disordered" evidence="17">
    <location>
        <begin position="1"/>
        <end position="179"/>
    </location>
</feature>
<dbReference type="SMART" id="SM01195">
    <property type="entry name" value="FA"/>
    <property type="match status" value="1"/>
</dbReference>
<dbReference type="PRINTS" id="PR00935">
    <property type="entry name" value="BAND41"/>
</dbReference>
<dbReference type="CDD" id="cd13184">
    <property type="entry name" value="FERM_C_4_1_family"/>
    <property type="match status" value="1"/>
</dbReference>
<dbReference type="Pfam" id="PF09379">
    <property type="entry name" value="FERM_N"/>
    <property type="match status" value="1"/>
</dbReference>
<feature type="compositionally biased region" description="Basic and acidic residues" evidence="17">
    <location>
        <begin position="592"/>
        <end position="605"/>
    </location>
</feature>
<dbReference type="SUPFAM" id="SSF47031">
    <property type="entry name" value="Second domain of FERM"/>
    <property type="match status" value="1"/>
</dbReference>
<dbReference type="GO" id="GO:0005516">
    <property type="term" value="F:calmodulin binding"/>
    <property type="evidence" value="ECO:0007669"/>
    <property type="project" value="UniProtKB-KW"/>
</dbReference>
<dbReference type="InterPro" id="IPR007477">
    <property type="entry name" value="SAB_dom"/>
</dbReference>
<dbReference type="SMART" id="SM01196">
    <property type="entry name" value="FERM_C"/>
    <property type="match status" value="1"/>
</dbReference>
<comment type="caution">
    <text evidence="19">The sequence shown here is derived from an EMBL/GenBank/DDBJ whole genome shotgun (WGS) entry which is preliminary data.</text>
</comment>
<evidence type="ECO:0000256" key="4">
    <source>
        <dbReference type="ARBA" id="ARBA00022448"/>
    </source>
</evidence>
<dbReference type="InterPro" id="IPR035963">
    <property type="entry name" value="FERM_2"/>
</dbReference>
<dbReference type="InterPro" id="IPR019747">
    <property type="entry name" value="FERM_CS"/>
</dbReference>
<dbReference type="STRING" id="8167.A0A484CR47"/>